<reference evidence="2" key="1">
    <citation type="submission" date="2021-03" db="EMBL/GenBank/DDBJ databases">
        <authorList>
            <person name="Tagirdzhanova G."/>
        </authorList>
    </citation>
    <scope>NUCLEOTIDE SEQUENCE</scope>
</reference>
<protein>
    <submittedName>
        <fullName evidence="2">Uncharacterized protein</fullName>
    </submittedName>
</protein>
<feature type="compositionally biased region" description="Basic and acidic residues" evidence="1">
    <location>
        <begin position="431"/>
        <end position="443"/>
    </location>
</feature>
<feature type="compositionally biased region" description="Polar residues" evidence="1">
    <location>
        <begin position="326"/>
        <end position="335"/>
    </location>
</feature>
<feature type="compositionally biased region" description="Polar residues" evidence="1">
    <location>
        <begin position="366"/>
        <end position="382"/>
    </location>
</feature>
<feature type="compositionally biased region" description="Basic and acidic residues" evidence="1">
    <location>
        <begin position="293"/>
        <end position="307"/>
    </location>
</feature>
<proteinExistence type="predicted"/>
<gene>
    <name evidence="2" type="ORF">HETSPECPRED_005803</name>
</gene>
<dbReference type="AlphaFoldDB" id="A0A8H3ILI1"/>
<evidence type="ECO:0000313" key="3">
    <source>
        <dbReference type="Proteomes" id="UP000664521"/>
    </source>
</evidence>
<sequence>MAVQKDKHSYPYYQTPNDMPLTPCTTTPQPTGLLSPSPSDSPSNHNNDPSKPPRPREHHFLPTKGPSVTEILTRLDRLEQEQHRNGTVFKLRWDDDEEDWLATPDPHAQLTPIVPSSPALPPTKAERIFLEALPEPTDPQRQPPLPSDSDTRKRKSEYSSPERKKPRRSGGSLVTVPSLTHDESREMVEVSRSASRKPPGLLARDIGHAVRRRSKRPTRNTRAPKATSGDEGVQPSDVAEVKDKEVDQTPSYEVVQNGENGDLLETSPGLAQQDSESVIQYGQQNIPSVTTQETKHIAKISHPERERRQRAKHQTSGNKHARTKSSKSFQNTTKNVPDPLLESDEEPPAATPTIQSRRETYRWKQSGYSGITKSQSTSNTQKRASDRKKKPKQATKDEPYKPPEPETDSRSDPFTRLFLMETGFELTAQGKADRKSRENNGWHDWEEHLQTMILIRNSREALKQLNKETEEECRRKKAAEAQNRTSQSVYSPWDDSGLSE</sequence>
<feature type="compositionally biased region" description="Basic residues" evidence="1">
    <location>
        <begin position="308"/>
        <end position="325"/>
    </location>
</feature>
<feature type="region of interest" description="Disordered" evidence="1">
    <location>
        <begin position="1"/>
        <end position="68"/>
    </location>
</feature>
<organism evidence="2 3">
    <name type="scientific">Heterodermia speciosa</name>
    <dbReference type="NCBI Taxonomy" id="116794"/>
    <lineage>
        <taxon>Eukaryota</taxon>
        <taxon>Fungi</taxon>
        <taxon>Dikarya</taxon>
        <taxon>Ascomycota</taxon>
        <taxon>Pezizomycotina</taxon>
        <taxon>Lecanoromycetes</taxon>
        <taxon>OSLEUM clade</taxon>
        <taxon>Lecanoromycetidae</taxon>
        <taxon>Caliciales</taxon>
        <taxon>Physciaceae</taxon>
        <taxon>Heterodermia</taxon>
    </lineage>
</organism>
<feature type="compositionally biased region" description="Basic residues" evidence="1">
    <location>
        <begin position="209"/>
        <end position="219"/>
    </location>
</feature>
<feature type="compositionally biased region" description="Polar residues" evidence="1">
    <location>
        <begin position="269"/>
        <end position="292"/>
    </location>
</feature>
<feature type="compositionally biased region" description="Basic and acidic residues" evidence="1">
    <location>
        <begin position="394"/>
        <end position="413"/>
    </location>
</feature>
<feature type="compositionally biased region" description="Basic and acidic residues" evidence="1">
    <location>
        <begin position="180"/>
        <end position="189"/>
    </location>
</feature>
<feature type="compositionally biased region" description="Low complexity" evidence="1">
    <location>
        <begin position="20"/>
        <end position="49"/>
    </location>
</feature>
<evidence type="ECO:0000256" key="1">
    <source>
        <dbReference type="SAM" id="MobiDB-lite"/>
    </source>
</evidence>
<evidence type="ECO:0000313" key="2">
    <source>
        <dbReference type="EMBL" id="CAF9925315.1"/>
    </source>
</evidence>
<keyword evidence="3" id="KW-1185">Reference proteome</keyword>
<name>A0A8H3ILI1_9LECA</name>
<feature type="region of interest" description="Disordered" evidence="1">
    <location>
        <begin position="99"/>
        <end position="443"/>
    </location>
</feature>
<dbReference type="EMBL" id="CAJPDS010000038">
    <property type="protein sequence ID" value="CAF9925315.1"/>
    <property type="molecule type" value="Genomic_DNA"/>
</dbReference>
<feature type="region of interest" description="Disordered" evidence="1">
    <location>
        <begin position="473"/>
        <end position="500"/>
    </location>
</feature>
<comment type="caution">
    <text evidence="2">The sequence shown here is derived from an EMBL/GenBank/DDBJ whole genome shotgun (WGS) entry which is preliminary data.</text>
</comment>
<accession>A0A8H3ILI1</accession>
<dbReference type="Proteomes" id="UP000664521">
    <property type="component" value="Unassembled WGS sequence"/>
</dbReference>